<dbReference type="InterPro" id="IPR023631">
    <property type="entry name" value="Amidase_dom"/>
</dbReference>
<evidence type="ECO:0000313" key="4">
    <source>
        <dbReference type="Proteomes" id="UP000561011"/>
    </source>
</evidence>
<dbReference type="InterPro" id="IPR020556">
    <property type="entry name" value="Amidase_CS"/>
</dbReference>
<dbReference type="InterPro" id="IPR002105">
    <property type="entry name" value="Dockerin_1_rpt"/>
</dbReference>
<reference evidence="3 4" key="1">
    <citation type="submission" date="2020-07" db="EMBL/GenBank/DDBJ databases">
        <title>MOT database genomes.</title>
        <authorList>
            <person name="Joseph S."/>
            <person name="Aduse-Opoku J."/>
            <person name="Hashim A."/>
            <person name="Wade W."/>
            <person name="Curtis M."/>
        </authorList>
    </citation>
    <scope>NUCLEOTIDE SEQUENCE [LARGE SCALE GENOMIC DNA]</scope>
    <source>
        <strain evidence="3 4">DSM 100099</strain>
    </source>
</reference>
<dbReference type="PANTHER" id="PTHR42678">
    <property type="entry name" value="AMIDASE"/>
    <property type="match status" value="1"/>
</dbReference>
<keyword evidence="1" id="KW-0732">Signal</keyword>
<feature type="non-terminal residue" evidence="3">
    <location>
        <position position="1"/>
    </location>
</feature>
<dbReference type="Gene3D" id="1.10.1330.10">
    <property type="entry name" value="Dockerin domain"/>
    <property type="match status" value="1"/>
</dbReference>
<dbReference type="AlphaFoldDB" id="A0A853EXS4"/>
<dbReference type="InterPro" id="IPR036439">
    <property type="entry name" value="Dockerin_dom_sf"/>
</dbReference>
<dbReference type="PROSITE" id="PS00571">
    <property type="entry name" value="AMIDASES"/>
    <property type="match status" value="1"/>
</dbReference>
<sequence>PRTSPRKSPVTTRPVRTAAATTGAFALLAASTLGALPASADDVAAVPSGVMLAPYYTDLDLTGDRQVTQADLDVVAEHLGETTASPGWSAVATADVDADGVITVTDLAAVSGRMIYDDGPFDLIEATTVDMQSAMNAGVTTSVEITQAYIDRIAAYDSTVVPGGARPLSSIITVNDEALAAAAAADTVRASQGMTSMLLGVPVAVKDNYDTLDMPTTGGCGCWDANQTSTDAAMVGGLRAEGAVILAKASLDEFAYGFVSEFSAFQPAGSTRLVASPYDTTKSAGGSSGGTGSSVSANLAGLGFGTDTGGSIRIPSTYNQLVGVRPTVGLTSRDGIIPLALSQDTGGPMTRSVTDAAVALDAVVGIDPADPVTLEQTGKVPESYTASLDVDALDGARIGFVPSMIGTNPTNVRLWAQTRATLESLGATVVEITPPAQFAAVLNEGSGSTNEFKHDLAVYVQNHLAPEVTSRTITDIVASGAFVTSRTGIYQQRDAVTEDTYQAWAGPLGTHTTQIEAGHVLVTSMMDSQDLDAIAYPSGTPYGTQGTNMRLSPNTGMPAVTVPMGQAIPADGTTPGAGVNLELLGRDYSEGDLLGLAYSFEQATHLRTTPALYGALD</sequence>
<feature type="signal peptide" evidence="1">
    <location>
        <begin position="1"/>
        <end position="40"/>
    </location>
</feature>
<protein>
    <recommendedName>
        <fullName evidence="2">Amidase domain-containing protein</fullName>
    </recommendedName>
</protein>
<dbReference type="Gene3D" id="3.90.1300.10">
    <property type="entry name" value="Amidase signature (AS) domain"/>
    <property type="match status" value="1"/>
</dbReference>
<dbReference type="Proteomes" id="UP000561011">
    <property type="component" value="Unassembled WGS sequence"/>
</dbReference>
<dbReference type="EMBL" id="JACBYE010000062">
    <property type="protein sequence ID" value="NYS95251.1"/>
    <property type="molecule type" value="Genomic_DNA"/>
</dbReference>
<dbReference type="InterPro" id="IPR036928">
    <property type="entry name" value="AS_sf"/>
</dbReference>
<feature type="chain" id="PRO_5032286626" description="Amidase domain-containing protein" evidence="1">
    <location>
        <begin position="41"/>
        <end position="617"/>
    </location>
</feature>
<dbReference type="SUPFAM" id="SSF75304">
    <property type="entry name" value="Amidase signature (AS) enzymes"/>
    <property type="match status" value="1"/>
</dbReference>
<evidence type="ECO:0000259" key="2">
    <source>
        <dbReference type="Pfam" id="PF01425"/>
    </source>
</evidence>
<dbReference type="PROSITE" id="PS00018">
    <property type="entry name" value="EF_HAND_1"/>
    <property type="match status" value="1"/>
</dbReference>
<gene>
    <name evidence="3" type="ORF">HZZ10_17215</name>
</gene>
<dbReference type="Pfam" id="PF00404">
    <property type="entry name" value="Dockerin_1"/>
    <property type="match status" value="1"/>
</dbReference>
<evidence type="ECO:0000256" key="1">
    <source>
        <dbReference type="SAM" id="SignalP"/>
    </source>
</evidence>
<name>A0A853EXS4_9MICO</name>
<evidence type="ECO:0000313" key="3">
    <source>
        <dbReference type="EMBL" id="NYS95251.1"/>
    </source>
</evidence>
<comment type="caution">
    <text evidence="3">The sequence shown here is derived from an EMBL/GenBank/DDBJ whole genome shotgun (WGS) entry which is preliminary data.</text>
</comment>
<dbReference type="GO" id="GO:0000272">
    <property type="term" value="P:polysaccharide catabolic process"/>
    <property type="evidence" value="ECO:0007669"/>
    <property type="project" value="InterPro"/>
</dbReference>
<proteinExistence type="predicted"/>
<organism evidence="3 4">
    <name type="scientific">Sanguibacter inulinus</name>
    <dbReference type="NCBI Taxonomy" id="60922"/>
    <lineage>
        <taxon>Bacteria</taxon>
        <taxon>Bacillati</taxon>
        <taxon>Actinomycetota</taxon>
        <taxon>Actinomycetes</taxon>
        <taxon>Micrococcales</taxon>
        <taxon>Sanguibacteraceae</taxon>
        <taxon>Sanguibacter</taxon>
    </lineage>
</organism>
<feature type="domain" description="Amidase" evidence="2">
    <location>
        <begin position="144"/>
        <end position="592"/>
    </location>
</feature>
<dbReference type="SUPFAM" id="SSF63446">
    <property type="entry name" value="Type I dockerin domain"/>
    <property type="match status" value="1"/>
</dbReference>
<keyword evidence="4" id="KW-1185">Reference proteome</keyword>
<dbReference type="GO" id="GO:0004553">
    <property type="term" value="F:hydrolase activity, hydrolyzing O-glycosyl compounds"/>
    <property type="evidence" value="ECO:0007669"/>
    <property type="project" value="InterPro"/>
</dbReference>
<dbReference type="PANTHER" id="PTHR42678:SF34">
    <property type="entry name" value="OS04G0183300 PROTEIN"/>
    <property type="match status" value="1"/>
</dbReference>
<accession>A0A853EXS4</accession>
<dbReference type="InterPro" id="IPR018247">
    <property type="entry name" value="EF_Hand_1_Ca_BS"/>
</dbReference>
<dbReference type="Pfam" id="PF01425">
    <property type="entry name" value="Amidase"/>
    <property type="match status" value="1"/>
</dbReference>